<reference evidence="3" key="1">
    <citation type="submission" date="2020-01" db="EMBL/GenBank/DDBJ databases">
        <authorList>
            <person name="Mishra B."/>
        </authorList>
    </citation>
    <scope>NUCLEOTIDE SEQUENCE [LARGE SCALE GENOMIC DNA]</scope>
</reference>
<evidence type="ECO:0000259" key="2">
    <source>
        <dbReference type="Pfam" id="PF26133"/>
    </source>
</evidence>
<proteinExistence type="predicted"/>
<dbReference type="Proteomes" id="UP000467841">
    <property type="component" value="Unassembled WGS sequence"/>
</dbReference>
<feature type="compositionally biased region" description="Low complexity" evidence="1">
    <location>
        <begin position="276"/>
        <end position="290"/>
    </location>
</feature>
<accession>A0A6D2HKD2</accession>
<dbReference type="PANTHER" id="PTHR33018">
    <property type="entry name" value="OS10G0338966 PROTEIN-RELATED"/>
    <property type="match status" value="1"/>
</dbReference>
<gene>
    <name evidence="3" type="ORF">MERR_LOCUS1908</name>
</gene>
<feature type="domain" description="DUF8039" evidence="2">
    <location>
        <begin position="302"/>
        <end position="385"/>
    </location>
</feature>
<dbReference type="InterPro" id="IPR058352">
    <property type="entry name" value="DUF8039"/>
</dbReference>
<protein>
    <recommendedName>
        <fullName evidence="2">DUF8039 domain-containing protein</fullName>
    </recommendedName>
</protein>
<evidence type="ECO:0000313" key="4">
    <source>
        <dbReference type="Proteomes" id="UP000467841"/>
    </source>
</evidence>
<feature type="region of interest" description="Disordered" evidence="1">
    <location>
        <begin position="1"/>
        <end position="28"/>
    </location>
</feature>
<keyword evidence="4" id="KW-1185">Reference proteome</keyword>
<dbReference type="Pfam" id="PF26133">
    <property type="entry name" value="DUF8039"/>
    <property type="match status" value="2"/>
</dbReference>
<evidence type="ECO:0000313" key="3">
    <source>
        <dbReference type="EMBL" id="CAA7014673.1"/>
    </source>
</evidence>
<feature type="domain" description="DUF8039" evidence="2">
    <location>
        <begin position="148"/>
        <end position="230"/>
    </location>
</feature>
<sequence>MVRNDTPDSATYEGEDTLTQLLGPDNPGRMRVIGRNMSKTKLAAFKVKHKCMTEMQEKQFHLLHKEPEVGENSAAKSVNKRSQPKCVLVDWAGTDENVAEGRIISSEPDDLVSDTRLGPTDVKPASKCVDLELVTGAEDITPLGQRASSVNKCKLLDLSLDNVVVAEGRWQTEEPKALVNGLPLGPKAVKVFIDQVHQPETFIWRPTIETTNIEDCLLSFVAWPASKVVFENSRDGTRHKSPFQNSVLSDQALGGKSVSSASGSMEKSFKSDATGSKSAARVSKSASQKSPKTYPLQQGAEVIKENQKCKLMDIGGRKLVVAEGRVHSINPDQMVHFVRLGSDAARVWVDIVKVDDAAVWKPSDEIETLKDAHGSSIAWPMDKLVIF</sequence>
<name>A0A6D2HKD2_9BRAS</name>
<organism evidence="3 4">
    <name type="scientific">Microthlaspi erraticum</name>
    <dbReference type="NCBI Taxonomy" id="1685480"/>
    <lineage>
        <taxon>Eukaryota</taxon>
        <taxon>Viridiplantae</taxon>
        <taxon>Streptophyta</taxon>
        <taxon>Embryophyta</taxon>
        <taxon>Tracheophyta</taxon>
        <taxon>Spermatophyta</taxon>
        <taxon>Magnoliopsida</taxon>
        <taxon>eudicotyledons</taxon>
        <taxon>Gunneridae</taxon>
        <taxon>Pentapetalae</taxon>
        <taxon>rosids</taxon>
        <taxon>malvids</taxon>
        <taxon>Brassicales</taxon>
        <taxon>Brassicaceae</taxon>
        <taxon>Coluteocarpeae</taxon>
        <taxon>Microthlaspi</taxon>
    </lineage>
</organism>
<dbReference type="EMBL" id="CACVBM020000111">
    <property type="protein sequence ID" value="CAA7014673.1"/>
    <property type="molecule type" value="Genomic_DNA"/>
</dbReference>
<feature type="compositionally biased region" description="Polar residues" evidence="1">
    <location>
        <begin position="258"/>
        <end position="275"/>
    </location>
</feature>
<dbReference type="AlphaFoldDB" id="A0A6D2HKD2"/>
<feature type="region of interest" description="Disordered" evidence="1">
    <location>
        <begin position="258"/>
        <end position="298"/>
    </location>
</feature>
<comment type="caution">
    <text evidence="3">The sequence shown here is derived from an EMBL/GenBank/DDBJ whole genome shotgun (WGS) entry which is preliminary data.</text>
</comment>
<evidence type="ECO:0000256" key="1">
    <source>
        <dbReference type="SAM" id="MobiDB-lite"/>
    </source>
</evidence>
<dbReference type="PANTHER" id="PTHR33018:SF37">
    <property type="entry name" value="TRANSPOSASE TNP1_EN_SPM-LIKE DOMAIN-CONTAINING PROTEIN"/>
    <property type="match status" value="1"/>
</dbReference>